<keyword evidence="2" id="KW-1185">Reference proteome</keyword>
<comment type="caution">
    <text evidence="1">The sequence shown here is derived from an EMBL/GenBank/DDBJ whole genome shotgun (WGS) entry which is preliminary data.</text>
</comment>
<reference evidence="1" key="1">
    <citation type="submission" date="2021-06" db="EMBL/GenBank/DDBJ databases">
        <authorList>
            <person name="Kallberg Y."/>
            <person name="Tangrot J."/>
            <person name="Rosling A."/>
        </authorList>
    </citation>
    <scope>NUCLEOTIDE SEQUENCE</scope>
    <source>
        <strain evidence="1">UK204</strain>
    </source>
</reference>
<gene>
    <name evidence="1" type="ORF">FCALED_LOCUS16629</name>
</gene>
<dbReference type="EMBL" id="CAJVPQ010020438">
    <property type="protein sequence ID" value="CAG8756145.1"/>
    <property type="molecule type" value="Genomic_DNA"/>
</dbReference>
<dbReference type="Proteomes" id="UP000789570">
    <property type="component" value="Unassembled WGS sequence"/>
</dbReference>
<sequence length="44" mass="4757">LGQTWVLAVHARKGQCASGSKLSVFSSDDINLEMDLSAHLSNRN</sequence>
<feature type="non-terminal residue" evidence="1">
    <location>
        <position position="44"/>
    </location>
</feature>
<protein>
    <submittedName>
        <fullName evidence="1">12917_t:CDS:1</fullName>
    </submittedName>
</protein>
<evidence type="ECO:0000313" key="1">
    <source>
        <dbReference type="EMBL" id="CAG8756145.1"/>
    </source>
</evidence>
<evidence type="ECO:0000313" key="2">
    <source>
        <dbReference type="Proteomes" id="UP000789570"/>
    </source>
</evidence>
<organism evidence="1 2">
    <name type="scientific">Funneliformis caledonium</name>
    <dbReference type="NCBI Taxonomy" id="1117310"/>
    <lineage>
        <taxon>Eukaryota</taxon>
        <taxon>Fungi</taxon>
        <taxon>Fungi incertae sedis</taxon>
        <taxon>Mucoromycota</taxon>
        <taxon>Glomeromycotina</taxon>
        <taxon>Glomeromycetes</taxon>
        <taxon>Glomerales</taxon>
        <taxon>Glomeraceae</taxon>
        <taxon>Funneliformis</taxon>
    </lineage>
</organism>
<accession>A0A9N9NSF5</accession>
<dbReference type="AlphaFoldDB" id="A0A9N9NSF5"/>
<name>A0A9N9NSF5_9GLOM</name>
<proteinExistence type="predicted"/>